<organism evidence="4">
    <name type="scientific">Candidatus Fermentithermobacillus carboniphilus</name>
    <dbReference type="NCBI Taxonomy" id="3085328"/>
    <lineage>
        <taxon>Bacteria</taxon>
        <taxon>Bacillati</taxon>
        <taxon>Bacillota</taxon>
        <taxon>Candidatus Fermentithermobacillia</taxon>
        <taxon>Candidatus Fermentithermobacillales</taxon>
        <taxon>Candidatus Fermentithermobacillaceae</taxon>
        <taxon>Candidatus Fermentithermobacillus</taxon>
    </lineage>
</organism>
<reference evidence="4" key="1">
    <citation type="submission" date="2020-10" db="EMBL/GenBank/DDBJ databases">
        <authorList>
            <person name="Kadnikov V."/>
            <person name="Beletsky A.V."/>
            <person name="Mardanov A.V."/>
            <person name="Karnachuk O.V."/>
            <person name="Ravin N.V."/>
        </authorList>
    </citation>
    <scope>NUCLEOTIDE SEQUENCE</scope>
    <source>
        <strain evidence="4">Bu02</strain>
    </source>
</reference>
<reference evidence="4" key="2">
    <citation type="journal article" date="2023" name="Biology">
        <title>Prokaryotic Life Associated with Coal-Fire Gas Vents Revealed by Metagenomics.</title>
        <authorList>
            <person name="Kadnikov V.V."/>
            <person name="Mardanov A.V."/>
            <person name="Beletsky A.V."/>
            <person name="Karnachuk O.V."/>
            <person name="Ravin N.V."/>
        </authorList>
    </citation>
    <scope>NUCLEOTIDE SEQUENCE</scope>
    <source>
        <strain evidence="4">Bu02</strain>
    </source>
</reference>
<dbReference type="SUPFAM" id="SSF56042">
    <property type="entry name" value="PurM C-terminal domain-like"/>
    <property type="match status" value="1"/>
</dbReference>
<dbReference type="KEGG" id="fcz:IMF26_01460"/>
<dbReference type="InterPro" id="IPR036676">
    <property type="entry name" value="PurM-like_C_sf"/>
</dbReference>
<sequence length="337" mass="35988">MTQDVLSAGKIPPAFLEKVIFRRTGAKRPEVLVMPAVGEDTTAIDVGGELLVATTDPITGAEEKAGWLAVKVAVNDIAASGAEPLCILVTLLLPESTSVRDLECIMDDVHQACIEENVTVAGGHSEVTPGLSHPIISVTALGRSRGRRILRSSGACVGDDIVVTKWAGMEGTSILVRDFRPVFSRVLGSEEMREAEELLNLISVSRDGRIAAENGATSCHDATEGGVLGAIYEVLEASGTGAVVYADEIPVLPVTVKVSEYTHIDPLKLISSGCLVITTPSGQNLCDIYRKAGINARVVGKITSDKREIIRRGRNLPLEAPGTDELWQARRYLEKLK</sequence>
<dbReference type="PIRSF" id="PIRSF005644">
    <property type="entry name" value="Hdrgns_mtr_HypE"/>
    <property type="match status" value="1"/>
</dbReference>
<dbReference type="Pfam" id="PF02769">
    <property type="entry name" value="AIRS_C"/>
    <property type="match status" value="1"/>
</dbReference>
<evidence type="ECO:0000259" key="2">
    <source>
        <dbReference type="Pfam" id="PF00586"/>
    </source>
</evidence>
<evidence type="ECO:0000259" key="3">
    <source>
        <dbReference type="Pfam" id="PF02769"/>
    </source>
</evidence>
<dbReference type="PANTHER" id="PTHR30303">
    <property type="entry name" value="HYDROGENASE ISOENZYMES FORMATION PROTEIN HYPE"/>
    <property type="match status" value="1"/>
</dbReference>
<dbReference type="SUPFAM" id="SSF55326">
    <property type="entry name" value="PurM N-terminal domain-like"/>
    <property type="match status" value="1"/>
</dbReference>
<dbReference type="AlphaFoldDB" id="A0AAT9LG20"/>
<comment type="similarity">
    <text evidence="1">Belongs to the HypE family.</text>
</comment>
<dbReference type="CDD" id="cd06061">
    <property type="entry name" value="PurM-like1"/>
    <property type="match status" value="1"/>
</dbReference>
<dbReference type="InterPro" id="IPR010918">
    <property type="entry name" value="PurM-like_C_dom"/>
</dbReference>
<proteinExistence type="inferred from homology"/>
<accession>A0AAT9LG20</accession>
<evidence type="ECO:0000313" key="4">
    <source>
        <dbReference type="EMBL" id="QUL98775.1"/>
    </source>
</evidence>
<protein>
    <submittedName>
        <fullName evidence="4">AIR synthase family protein</fullName>
    </submittedName>
</protein>
<feature type="domain" description="PurM-like N-terminal" evidence="2">
    <location>
        <begin position="38"/>
        <end position="143"/>
    </location>
</feature>
<dbReference type="Pfam" id="PF00586">
    <property type="entry name" value="AIRS"/>
    <property type="match status" value="1"/>
</dbReference>
<dbReference type="EMBL" id="CP062796">
    <property type="protein sequence ID" value="QUL98775.1"/>
    <property type="molecule type" value="Genomic_DNA"/>
</dbReference>
<dbReference type="Gene3D" id="3.90.650.10">
    <property type="entry name" value="PurM-like C-terminal domain"/>
    <property type="match status" value="1"/>
</dbReference>
<name>A0AAT9LG20_9FIRM</name>
<dbReference type="InterPro" id="IPR011854">
    <property type="entry name" value="HypE"/>
</dbReference>
<dbReference type="PANTHER" id="PTHR30303:SF4">
    <property type="entry name" value="HYDROGENASE EXPRESSION_FORMATION PROTEIN HYPE"/>
    <property type="match status" value="1"/>
</dbReference>
<dbReference type="InterPro" id="IPR016188">
    <property type="entry name" value="PurM-like_N"/>
</dbReference>
<gene>
    <name evidence="4" type="ORF">IMF26_01460</name>
</gene>
<feature type="domain" description="PurM-like C-terminal" evidence="3">
    <location>
        <begin position="157"/>
        <end position="310"/>
    </location>
</feature>
<evidence type="ECO:0000256" key="1">
    <source>
        <dbReference type="ARBA" id="ARBA00006243"/>
    </source>
</evidence>
<dbReference type="InterPro" id="IPR036921">
    <property type="entry name" value="PurM-like_N_sf"/>
</dbReference>
<dbReference type="Gene3D" id="3.30.1330.10">
    <property type="entry name" value="PurM-like, N-terminal domain"/>
    <property type="match status" value="1"/>
</dbReference>
<dbReference type="GO" id="GO:0051604">
    <property type="term" value="P:protein maturation"/>
    <property type="evidence" value="ECO:0007669"/>
    <property type="project" value="TreeGrafter"/>
</dbReference>